<evidence type="ECO:0000313" key="1">
    <source>
        <dbReference type="EMBL" id="KAK5634233.1"/>
    </source>
</evidence>
<evidence type="ECO:0000313" key="2">
    <source>
        <dbReference type="Proteomes" id="UP001305414"/>
    </source>
</evidence>
<keyword evidence="2" id="KW-1185">Reference proteome</keyword>
<reference evidence="1 2" key="1">
    <citation type="submission" date="2023-10" db="EMBL/GenBank/DDBJ databases">
        <title>Draft genome sequence of Xylaria bambusicola isolate GMP-LS, the root and basal stem rot pathogen of sugarcane in Indonesia.</title>
        <authorList>
            <person name="Selvaraj P."/>
            <person name="Muralishankar V."/>
            <person name="Muruganantham S."/>
            <person name="Sp S."/>
            <person name="Haryani S."/>
            <person name="Lau K.J.X."/>
            <person name="Naqvi N.I."/>
        </authorList>
    </citation>
    <scope>NUCLEOTIDE SEQUENCE [LARGE SCALE GENOMIC DNA]</scope>
    <source>
        <strain evidence="1">GMP-LS</strain>
    </source>
</reference>
<dbReference type="AlphaFoldDB" id="A0AAN7UVV9"/>
<accession>A0AAN7UVV9</accession>
<dbReference type="EMBL" id="JAWHQM010000039">
    <property type="protein sequence ID" value="KAK5634233.1"/>
    <property type="molecule type" value="Genomic_DNA"/>
</dbReference>
<proteinExistence type="predicted"/>
<comment type="caution">
    <text evidence="1">The sequence shown here is derived from an EMBL/GenBank/DDBJ whole genome shotgun (WGS) entry which is preliminary data.</text>
</comment>
<gene>
    <name evidence="1" type="ORF">RRF57_009947</name>
</gene>
<protein>
    <submittedName>
        <fullName evidence="1">Uncharacterized protein</fullName>
    </submittedName>
</protein>
<dbReference type="Proteomes" id="UP001305414">
    <property type="component" value="Unassembled WGS sequence"/>
</dbReference>
<organism evidence="1 2">
    <name type="scientific">Xylaria bambusicola</name>
    <dbReference type="NCBI Taxonomy" id="326684"/>
    <lineage>
        <taxon>Eukaryota</taxon>
        <taxon>Fungi</taxon>
        <taxon>Dikarya</taxon>
        <taxon>Ascomycota</taxon>
        <taxon>Pezizomycotina</taxon>
        <taxon>Sordariomycetes</taxon>
        <taxon>Xylariomycetidae</taxon>
        <taxon>Xylariales</taxon>
        <taxon>Xylariaceae</taxon>
        <taxon>Xylaria</taxon>
    </lineage>
</organism>
<sequence length="85" mass="9441">MSYIDVYVPFVLYYRSLGGHYSAGSHARADTSPVATMILEYKDSRTLVDLRLQRKMRHANTASSILCEDDIAGSVITSEHKSSEG</sequence>
<name>A0AAN7UVV9_9PEZI</name>